<evidence type="ECO:0000313" key="3">
    <source>
        <dbReference type="EMBL" id="ORY53681.1"/>
    </source>
</evidence>
<accession>A0A1Y2D312</accession>
<comment type="similarity">
    <text evidence="1">Belongs to the class IV-like SAM-binding methyltransferase superfamily.</text>
</comment>
<dbReference type="Gene3D" id="3.40.1280.10">
    <property type="match status" value="2"/>
</dbReference>
<gene>
    <name evidence="3" type="ORF">BCR33DRAFT_844949</name>
</gene>
<dbReference type="Pfam" id="PF02598">
    <property type="entry name" value="Methyltrn_RNA_3"/>
    <property type="match status" value="1"/>
</dbReference>
<dbReference type="SUPFAM" id="SSF50249">
    <property type="entry name" value="Nucleic acid-binding proteins"/>
    <property type="match status" value="1"/>
</dbReference>
<dbReference type="PANTHER" id="PTHR12150">
    <property type="entry name" value="CLASS IV SAM-BINDING METHYLTRANSFERASE-RELATED"/>
    <property type="match status" value="1"/>
</dbReference>
<organism evidence="3 4">
    <name type="scientific">Rhizoclosmatium globosum</name>
    <dbReference type="NCBI Taxonomy" id="329046"/>
    <lineage>
        <taxon>Eukaryota</taxon>
        <taxon>Fungi</taxon>
        <taxon>Fungi incertae sedis</taxon>
        <taxon>Chytridiomycota</taxon>
        <taxon>Chytridiomycota incertae sedis</taxon>
        <taxon>Chytridiomycetes</taxon>
        <taxon>Chytridiales</taxon>
        <taxon>Chytriomycetaceae</taxon>
        <taxon>Rhizoclosmatium</taxon>
    </lineage>
</organism>
<feature type="compositionally biased region" description="Basic residues" evidence="2">
    <location>
        <begin position="1"/>
        <end position="15"/>
    </location>
</feature>
<dbReference type="InterPro" id="IPR003750">
    <property type="entry name" value="Put_MeTrfase-C9orf114-like"/>
</dbReference>
<dbReference type="SUPFAM" id="SSF75217">
    <property type="entry name" value="alpha/beta knot"/>
    <property type="match status" value="1"/>
</dbReference>
<dbReference type="InterPro" id="IPR012340">
    <property type="entry name" value="NA-bd_OB-fold"/>
</dbReference>
<sequence length="370" mass="40985">MKRAATGQHFRRPRNKTGTTDTAHVRSAPPPTQPKPRKEAPPQNAASPRQFTVSLAISASMIANIEKPELRTFLAGQIARCLTIMQIDEVVIYEDATSPGNVVPKTSTEGAYESAAKKNLDASIFLARILQFCECPPYLRKALFPIHRDLQFASMINIESPHHTRIDDPCPFREGVTLETDRPDGTLVDCGLRNGIPCFVKDKAIKPGVRVTVKIDNPAQIFHNNTQSVPATVISPNFPRESQGIYWGYNVRLASSIGKVLSESSYEGGYDLTFGISESAPYIGDIVGKETKEDGTEGLPPFKHMMVVFGGSKGIEYSIESDETVNFGEDDIKNMFTYFVRTLKSQGTRRIRTEENVLIGMTAIRNYLPQ</sequence>
<dbReference type="InterPro" id="IPR029026">
    <property type="entry name" value="tRNA_m1G_MTases_N"/>
</dbReference>
<evidence type="ECO:0000256" key="2">
    <source>
        <dbReference type="SAM" id="MobiDB-lite"/>
    </source>
</evidence>
<dbReference type="InterPro" id="IPR029028">
    <property type="entry name" value="Alpha/beta_knot_MTases"/>
</dbReference>
<comment type="caution">
    <text evidence="3">The sequence shown here is derived from an EMBL/GenBank/DDBJ whole genome shotgun (WGS) entry which is preliminary data.</text>
</comment>
<keyword evidence="4" id="KW-1185">Reference proteome</keyword>
<feature type="region of interest" description="Disordered" evidence="2">
    <location>
        <begin position="1"/>
        <end position="48"/>
    </location>
</feature>
<dbReference type="Proteomes" id="UP000193642">
    <property type="component" value="Unassembled WGS sequence"/>
</dbReference>
<dbReference type="EMBL" id="MCGO01000001">
    <property type="protein sequence ID" value="ORY53681.1"/>
    <property type="molecule type" value="Genomic_DNA"/>
</dbReference>
<dbReference type="STRING" id="329046.A0A1Y2D312"/>
<name>A0A1Y2D312_9FUNG</name>
<protein>
    <submittedName>
        <fullName evidence="3">DUF171-domain-containing protein</fullName>
    </submittedName>
</protein>
<evidence type="ECO:0000256" key="1">
    <source>
        <dbReference type="ARBA" id="ARBA00009841"/>
    </source>
</evidence>
<reference evidence="3 4" key="1">
    <citation type="submission" date="2016-07" db="EMBL/GenBank/DDBJ databases">
        <title>Pervasive Adenine N6-methylation of Active Genes in Fungi.</title>
        <authorList>
            <consortium name="DOE Joint Genome Institute"/>
            <person name="Mondo S.J."/>
            <person name="Dannebaum R.O."/>
            <person name="Kuo R.C."/>
            <person name="Labutti K."/>
            <person name="Haridas S."/>
            <person name="Kuo A."/>
            <person name="Salamov A."/>
            <person name="Ahrendt S.R."/>
            <person name="Lipzen A."/>
            <person name="Sullivan W."/>
            <person name="Andreopoulos W.B."/>
            <person name="Clum A."/>
            <person name="Lindquist E."/>
            <person name="Daum C."/>
            <person name="Ramamoorthy G.K."/>
            <person name="Gryganskyi A."/>
            <person name="Culley D."/>
            <person name="Magnuson J.K."/>
            <person name="James T.Y."/>
            <person name="O'Malley M.A."/>
            <person name="Stajich J.E."/>
            <person name="Spatafora J.W."/>
            <person name="Visel A."/>
            <person name="Grigoriev I.V."/>
        </authorList>
    </citation>
    <scope>NUCLEOTIDE SEQUENCE [LARGE SCALE GENOMIC DNA]</scope>
    <source>
        <strain evidence="3 4">JEL800</strain>
    </source>
</reference>
<evidence type="ECO:0000313" key="4">
    <source>
        <dbReference type="Proteomes" id="UP000193642"/>
    </source>
</evidence>
<proteinExistence type="inferred from homology"/>
<dbReference type="OrthoDB" id="361029at2759"/>
<dbReference type="PANTHER" id="PTHR12150:SF13">
    <property type="entry name" value="METHYLTRANSFERASE C9ORF114-RELATED"/>
    <property type="match status" value="1"/>
</dbReference>
<dbReference type="CDD" id="cd18086">
    <property type="entry name" value="HsC9orf114-like"/>
    <property type="match status" value="1"/>
</dbReference>
<dbReference type="AlphaFoldDB" id="A0A1Y2D312"/>